<dbReference type="Proteomes" id="UP000480222">
    <property type="component" value="Unassembled WGS sequence"/>
</dbReference>
<gene>
    <name evidence="2" type="ORF">CIP107547_00306</name>
</gene>
<organism evidence="2 3">
    <name type="scientific">Corynebacterium diphtheriae</name>
    <dbReference type="NCBI Taxonomy" id="1717"/>
    <lineage>
        <taxon>Bacteria</taxon>
        <taxon>Bacillati</taxon>
        <taxon>Actinomycetota</taxon>
        <taxon>Actinomycetes</taxon>
        <taxon>Mycobacteriales</taxon>
        <taxon>Corynebacteriaceae</taxon>
        <taxon>Corynebacterium</taxon>
    </lineage>
</organism>
<dbReference type="AlphaFoldDB" id="A0A6J4W7M1"/>
<reference evidence="2 3" key="1">
    <citation type="submission" date="2020-02" db="EMBL/GenBank/DDBJ databases">
        <authorList>
            <person name="Brisse S."/>
        </authorList>
    </citation>
    <scope>NUCLEOTIDE SEQUENCE [LARGE SCALE GENOMIC DNA]</scope>
    <source>
        <strain evidence="2">CIP107547</strain>
    </source>
</reference>
<evidence type="ECO:0000313" key="2">
    <source>
        <dbReference type="EMBL" id="CAB0582083.1"/>
    </source>
</evidence>
<feature type="region of interest" description="Disordered" evidence="1">
    <location>
        <begin position="44"/>
        <end position="66"/>
    </location>
</feature>
<protein>
    <submittedName>
        <fullName evidence="2">Uncharacterized protein</fullName>
    </submittedName>
</protein>
<accession>A0A6J4W7M1</accession>
<name>A0A6J4W7M1_CORDP</name>
<evidence type="ECO:0000313" key="3">
    <source>
        <dbReference type="Proteomes" id="UP000480222"/>
    </source>
</evidence>
<proteinExistence type="predicted"/>
<dbReference type="RefSeq" id="WP_003850234.1">
    <property type="nucleotide sequence ID" value="NZ_CAJDXJ010000024.1"/>
</dbReference>
<dbReference type="EMBL" id="CADDAV010000001">
    <property type="protein sequence ID" value="CAB0582083.1"/>
    <property type="molecule type" value="Genomic_DNA"/>
</dbReference>
<sequence>MRREYEVTTPYGQKLTLEMSEDYKNAHWPDAVLLEDTWPAASSFEAAETKRKTPTRNRAQKPEADK</sequence>
<comment type="caution">
    <text evidence="2">The sequence shown here is derived from an EMBL/GenBank/DDBJ whole genome shotgun (WGS) entry which is preliminary data.</text>
</comment>
<evidence type="ECO:0000256" key="1">
    <source>
        <dbReference type="SAM" id="MobiDB-lite"/>
    </source>
</evidence>